<dbReference type="EMBL" id="BRXE01000354">
    <property type="protein sequence ID" value="GLB87139.1"/>
    <property type="molecule type" value="Genomic_DNA"/>
</dbReference>
<comment type="caution">
    <text evidence="1">The sequence shown here is derived from an EMBL/GenBank/DDBJ whole genome shotgun (WGS) entry which is preliminary data.</text>
</comment>
<proteinExistence type="predicted"/>
<gene>
    <name evidence="1" type="ORF">SRL2020028_63950</name>
</gene>
<name>A0AA37V8H5_9MYCO</name>
<reference evidence="1" key="1">
    <citation type="submission" date="2022-07" db="EMBL/GenBank/DDBJ databases">
        <title>Mycobacterium kiyosense sp. nov., scotochromogenic slow-glowing species isolated from respiratory specimens.</title>
        <authorList>
            <person name="Fukano H."/>
            <person name="Kazumi Y."/>
            <person name="Sakagami N."/>
            <person name="Ato M."/>
            <person name="Mitarai S."/>
            <person name="Hoshino Y."/>
        </authorList>
    </citation>
    <scope>NUCLEOTIDE SEQUENCE</scope>
    <source>
        <strain evidence="1">SRL2020-028</strain>
    </source>
</reference>
<evidence type="ECO:0000313" key="2">
    <source>
        <dbReference type="Proteomes" id="UP001165663"/>
    </source>
</evidence>
<dbReference type="Proteomes" id="UP001165663">
    <property type="component" value="Unassembled WGS sequence"/>
</dbReference>
<protein>
    <submittedName>
        <fullName evidence="1">Uncharacterized protein</fullName>
    </submittedName>
</protein>
<evidence type="ECO:0000313" key="1">
    <source>
        <dbReference type="EMBL" id="GLB87139.1"/>
    </source>
</evidence>
<sequence>MGAVWKACGSRLRAELSIEIPGRVPGRIRTEYKISESALHYGPKHVGWR</sequence>
<dbReference type="AlphaFoldDB" id="A0AA37V8H5"/>
<organism evidence="1 2">
    <name type="scientific">Mycobacterium kiyosense</name>
    <dbReference type="NCBI Taxonomy" id="2871094"/>
    <lineage>
        <taxon>Bacteria</taxon>
        <taxon>Bacillati</taxon>
        <taxon>Actinomycetota</taxon>
        <taxon>Actinomycetes</taxon>
        <taxon>Mycobacteriales</taxon>
        <taxon>Mycobacteriaceae</taxon>
        <taxon>Mycobacterium</taxon>
    </lineage>
</organism>
<accession>A0AA37V8H5</accession>